<feature type="region of interest" description="Disordered" evidence="1">
    <location>
        <begin position="1"/>
        <end position="47"/>
    </location>
</feature>
<keyword evidence="3" id="KW-1185">Reference proteome</keyword>
<dbReference type="Proteomes" id="UP001160148">
    <property type="component" value="Unassembled WGS sequence"/>
</dbReference>
<evidence type="ECO:0000313" key="3">
    <source>
        <dbReference type="Proteomes" id="UP001160148"/>
    </source>
</evidence>
<organism evidence="2 3">
    <name type="scientific">Macrosiphum euphorbiae</name>
    <name type="common">potato aphid</name>
    <dbReference type="NCBI Taxonomy" id="13131"/>
    <lineage>
        <taxon>Eukaryota</taxon>
        <taxon>Metazoa</taxon>
        <taxon>Ecdysozoa</taxon>
        <taxon>Arthropoda</taxon>
        <taxon>Hexapoda</taxon>
        <taxon>Insecta</taxon>
        <taxon>Pterygota</taxon>
        <taxon>Neoptera</taxon>
        <taxon>Paraneoptera</taxon>
        <taxon>Hemiptera</taxon>
        <taxon>Sternorrhyncha</taxon>
        <taxon>Aphidomorpha</taxon>
        <taxon>Aphidoidea</taxon>
        <taxon>Aphididae</taxon>
        <taxon>Macrosiphini</taxon>
        <taxon>Macrosiphum</taxon>
    </lineage>
</organism>
<sequence>MWDVDRNVAGTKQPSRRNDPSPDVSAQPRLTNVQEAGDIVAGADQPTHRLYRSDAEIMGLDLFDEPDAPVYRQIWLPN</sequence>
<proteinExistence type="predicted"/>
<dbReference type="EMBL" id="CARXXK010000001">
    <property type="protein sequence ID" value="CAI6348827.1"/>
    <property type="molecule type" value="Genomic_DNA"/>
</dbReference>
<dbReference type="AlphaFoldDB" id="A0AAV0W0L5"/>
<name>A0AAV0W0L5_9HEMI</name>
<evidence type="ECO:0000313" key="2">
    <source>
        <dbReference type="EMBL" id="CAI6348827.1"/>
    </source>
</evidence>
<comment type="caution">
    <text evidence="2">The sequence shown here is derived from an EMBL/GenBank/DDBJ whole genome shotgun (WGS) entry which is preliminary data.</text>
</comment>
<accession>A0AAV0W0L5</accession>
<protein>
    <submittedName>
        <fullName evidence="2">Uncharacterized protein</fullName>
    </submittedName>
</protein>
<evidence type="ECO:0000256" key="1">
    <source>
        <dbReference type="SAM" id="MobiDB-lite"/>
    </source>
</evidence>
<gene>
    <name evidence="2" type="ORF">MEUPH1_LOCUS5465</name>
</gene>
<reference evidence="2 3" key="1">
    <citation type="submission" date="2023-01" db="EMBL/GenBank/DDBJ databases">
        <authorList>
            <person name="Whitehead M."/>
        </authorList>
    </citation>
    <scope>NUCLEOTIDE SEQUENCE [LARGE SCALE GENOMIC DNA]</scope>
</reference>